<dbReference type="SUPFAM" id="SSF48208">
    <property type="entry name" value="Six-hairpin glycosidases"/>
    <property type="match status" value="1"/>
</dbReference>
<evidence type="ECO:0000256" key="1">
    <source>
        <dbReference type="ARBA" id="ARBA00022801"/>
    </source>
</evidence>
<feature type="compositionally biased region" description="Basic and acidic residues" evidence="3">
    <location>
        <begin position="51"/>
        <end position="61"/>
    </location>
</feature>
<evidence type="ECO:0000313" key="5">
    <source>
        <dbReference type="Proteomes" id="UP000033047"/>
    </source>
</evidence>
<gene>
    <name evidence="4" type="ORF">HMPREF1535_03001</name>
</gene>
<keyword evidence="1" id="KW-0378">Hydrolase</keyword>
<dbReference type="PATRIC" id="fig|927665.4.peg.3084"/>
<name>A0A0F5J7J9_9BACT</name>
<dbReference type="InterPro" id="IPR008928">
    <property type="entry name" value="6-hairpin_glycosidase_sf"/>
</dbReference>
<proteinExistence type="inferred from homology"/>
<reference evidence="4 5" key="1">
    <citation type="submission" date="2013-04" db="EMBL/GenBank/DDBJ databases">
        <title>The Genome Sequence of Parabacteroides goldsteinii DSM 19448.</title>
        <authorList>
            <consortium name="The Broad Institute Genomics Platform"/>
            <person name="Earl A."/>
            <person name="Ward D."/>
            <person name="Feldgarden M."/>
            <person name="Gevers D."/>
            <person name="Martens E."/>
            <person name="Sakamoto M."/>
            <person name="Benno Y."/>
            <person name="Song Y."/>
            <person name="Liu C."/>
            <person name="Lee J."/>
            <person name="Bolanos M."/>
            <person name="Vaisanen M.L."/>
            <person name="Finegold S.M."/>
            <person name="Walker B."/>
            <person name="Young S."/>
            <person name="Zeng Q."/>
            <person name="Gargeya S."/>
            <person name="Fitzgerald M."/>
            <person name="Haas B."/>
            <person name="Abouelleil A."/>
            <person name="Allen A.W."/>
            <person name="Alvarado L."/>
            <person name="Arachchi H.M."/>
            <person name="Berlin A.M."/>
            <person name="Chapman S.B."/>
            <person name="Gainer-Dewar J."/>
            <person name="Goldberg J."/>
            <person name="Griggs A."/>
            <person name="Gujja S."/>
            <person name="Hansen M."/>
            <person name="Howarth C."/>
            <person name="Imamovic A."/>
            <person name="Ireland A."/>
            <person name="Larimer J."/>
            <person name="McCowan C."/>
            <person name="Murphy C."/>
            <person name="Pearson M."/>
            <person name="Poon T.W."/>
            <person name="Priest M."/>
            <person name="Roberts A."/>
            <person name="Saif S."/>
            <person name="Shea T."/>
            <person name="Sisk P."/>
            <person name="Sykes S."/>
            <person name="Wortman J."/>
            <person name="Nusbaum C."/>
            <person name="Birren B."/>
        </authorList>
    </citation>
    <scope>NUCLEOTIDE SEQUENCE [LARGE SCALE GENOMIC DNA]</scope>
    <source>
        <strain evidence="4 5">DSM 19448</strain>
    </source>
</reference>
<dbReference type="Proteomes" id="UP000033047">
    <property type="component" value="Unassembled WGS sequence"/>
</dbReference>
<feature type="region of interest" description="Disordered" evidence="3">
    <location>
        <begin position="51"/>
        <end position="71"/>
    </location>
</feature>
<evidence type="ECO:0008006" key="6">
    <source>
        <dbReference type="Google" id="ProtNLM"/>
    </source>
</evidence>
<dbReference type="InterPro" id="IPR052369">
    <property type="entry name" value="UG_Glycosaminoglycan_Hydrolase"/>
</dbReference>
<dbReference type="PANTHER" id="PTHR36845:SF1">
    <property type="entry name" value="HYDROLASE, PUTATIVE (AFU_ORTHOLOGUE AFUA_7G05090)-RELATED"/>
    <property type="match status" value="1"/>
</dbReference>
<evidence type="ECO:0000313" key="4">
    <source>
        <dbReference type="EMBL" id="KKB53460.1"/>
    </source>
</evidence>
<dbReference type="EMBL" id="AQHV01000014">
    <property type="protein sequence ID" value="KKB53460.1"/>
    <property type="molecule type" value="Genomic_DNA"/>
</dbReference>
<dbReference type="PANTHER" id="PTHR36845">
    <property type="entry name" value="HYDROLASE, PUTATIVE (AFU_ORTHOLOGUE AFUA_7G05090)-RELATED"/>
    <property type="match status" value="1"/>
</dbReference>
<dbReference type="PROSITE" id="PS51257">
    <property type="entry name" value="PROKAR_LIPOPROTEIN"/>
    <property type="match status" value="1"/>
</dbReference>
<dbReference type="AlphaFoldDB" id="A0A0F5J7J9"/>
<dbReference type="GO" id="GO:0052757">
    <property type="term" value="F:chondroitin hydrolase activity"/>
    <property type="evidence" value="ECO:0007669"/>
    <property type="project" value="TreeGrafter"/>
</dbReference>
<protein>
    <recommendedName>
        <fullName evidence="6">DUF4995 domain-containing protein</fullName>
    </recommendedName>
</protein>
<dbReference type="Gene3D" id="1.50.10.10">
    <property type="match status" value="1"/>
</dbReference>
<accession>A0A0F5J7J9</accession>
<dbReference type="STRING" id="927665.HMPREF1535_03001"/>
<sequence>MKFKTPIFLLLAAMASCGIEKPDLVQDNFAFAGTQFKQAFVEMDAARCAEPRQKQELRDKQNLGPLASPRNVEPDGTLHMVISRDWTSGFFPGELWYMYEYTRDDFWKEKAQQQTALIEREKMNGGTHDMGFKVYCSFGNGYRLTGDVAYKDVLLQAAYTLTTRYKEGAGIIRSWDHSRDKWDCPVIIDNMMNLELLFWAFRTSGDSLFYNVAVNHARTTMKNHFRDDYSSYHVVDYDTITGAVLHKHTHQGYAHESAWSRGQAWGLYGYTVCYRETGLPEFLEQAKHIENYIFSSPTLPEDLVPYWDFNAPGIPNEPRDASAATVTASALYELSMYDPAKRQDYITKANTILENLSANYRAAAGKDRGFLLLHSTGSKMHNVEVDVPIVYADYYYLEALLRKQKLEKEGTAIL</sequence>
<evidence type="ECO:0000256" key="2">
    <source>
        <dbReference type="ARBA" id="ARBA00038358"/>
    </source>
</evidence>
<comment type="caution">
    <text evidence="4">The sequence shown here is derived from an EMBL/GenBank/DDBJ whole genome shotgun (WGS) entry which is preliminary data.</text>
</comment>
<dbReference type="RefSeq" id="WP_046146706.1">
    <property type="nucleotide sequence ID" value="NZ_KQ033913.1"/>
</dbReference>
<dbReference type="HOGENOM" id="CLU_027158_0_0_10"/>
<comment type="similarity">
    <text evidence="2">Belongs to the glycosyl hydrolase 88 family.</text>
</comment>
<evidence type="ECO:0000256" key="3">
    <source>
        <dbReference type="SAM" id="MobiDB-lite"/>
    </source>
</evidence>
<dbReference type="GO" id="GO:0000272">
    <property type="term" value="P:polysaccharide catabolic process"/>
    <property type="evidence" value="ECO:0007669"/>
    <property type="project" value="TreeGrafter"/>
</dbReference>
<dbReference type="InterPro" id="IPR012341">
    <property type="entry name" value="6hp_glycosidase-like_sf"/>
</dbReference>
<organism evidence="4 5">
    <name type="scientific">Parabacteroides goldsteinii DSM 19448 = WAL 12034</name>
    <dbReference type="NCBI Taxonomy" id="927665"/>
    <lineage>
        <taxon>Bacteria</taxon>
        <taxon>Pseudomonadati</taxon>
        <taxon>Bacteroidota</taxon>
        <taxon>Bacteroidia</taxon>
        <taxon>Bacteroidales</taxon>
        <taxon>Tannerellaceae</taxon>
        <taxon>Parabacteroides</taxon>
    </lineage>
</organism>